<name>A0A0F9TQB9_9ZZZZ</name>
<comment type="caution">
    <text evidence="2">The sequence shown here is derived from an EMBL/GenBank/DDBJ whole genome shotgun (WGS) entry which is preliminary data.</text>
</comment>
<dbReference type="CDD" id="cd15457">
    <property type="entry name" value="NADAR"/>
    <property type="match status" value="1"/>
</dbReference>
<evidence type="ECO:0000259" key="1">
    <source>
        <dbReference type="Pfam" id="PF08719"/>
    </source>
</evidence>
<dbReference type="NCBIfam" id="TIGR02464">
    <property type="entry name" value="ribofla_fusion"/>
    <property type="match status" value="1"/>
</dbReference>
<dbReference type="Gene3D" id="1.10.357.40">
    <property type="entry name" value="YbiA-like"/>
    <property type="match status" value="1"/>
</dbReference>
<dbReference type="AlphaFoldDB" id="A0A0F9TQB9"/>
<accession>A0A0F9TQB9</accession>
<sequence>MDTIENFRGKYNFLSNFSGHRVKYDGVTWETSEHAYQAAKTHDKDEKTMIQLCLTPGASKKVGKKITLRNDWDQVKLGIMDRIVHSKFAGNSSLTRKLLATEDAEIVETNRWHDNFWGNCTCGSSSCDYPGYNHLGRILMKVRVELEEIRDA</sequence>
<dbReference type="InterPro" id="IPR012816">
    <property type="entry name" value="NADAR"/>
</dbReference>
<protein>
    <recommendedName>
        <fullName evidence="1">NADAR domain-containing protein</fullName>
    </recommendedName>
</protein>
<dbReference type="EMBL" id="LAZR01000213">
    <property type="protein sequence ID" value="KKN81539.1"/>
    <property type="molecule type" value="Genomic_DNA"/>
</dbReference>
<reference evidence="2" key="1">
    <citation type="journal article" date="2015" name="Nature">
        <title>Complex archaea that bridge the gap between prokaryotes and eukaryotes.</title>
        <authorList>
            <person name="Spang A."/>
            <person name="Saw J.H."/>
            <person name="Jorgensen S.L."/>
            <person name="Zaremba-Niedzwiedzka K."/>
            <person name="Martijn J."/>
            <person name="Lind A.E."/>
            <person name="van Eijk R."/>
            <person name="Schleper C."/>
            <person name="Guy L."/>
            <person name="Ettema T.J."/>
        </authorList>
    </citation>
    <scope>NUCLEOTIDE SEQUENCE</scope>
</reference>
<dbReference type="SUPFAM" id="SSF143990">
    <property type="entry name" value="YbiA-like"/>
    <property type="match status" value="1"/>
</dbReference>
<feature type="domain" description="NADAR" evidence="1">
    <location>
        <begin position="10"/>
        <end position="146"/>
    </location>
</feature>
<gene>
    <name evidence="2" type="ORF">LCGC14_0317980</name>
</gene>
<organism evidence="2">
    <name type="scientific">marine sediment metagenome</name>
    <dbReference type="NCBI Taxonomy" id="412755"/>
    <lineage>
        <taxon>unclassified sequences</taxon>
        <taxon>metagenomes</taxon>
        <taxon>ecological metagenomes</taxon>
    </lineage>
</organism>
<proteinExistence type="predicted"/>
<evidence type="ECO:0000313" key="2">
    <source>
        <dbReference type="EMBL" id="KKN81539.1"/>
    </source>
</evidence>
<dbReference type="InterPro" id="IPR037238">
    <property type="entry name" value="YbiA-like_sf"/>
</dbReference>
<dbReference type="Pfam" id="PF08719">
    <property type="entry name" value="NADAR"/>
    <property type="match status" value="1"/>
</dbReference>